<feature type="domain" description="FANCI solenoid 2" evidence="2">
    <location>
        <begin position="344"/>
        <end position="550"/>
    </location>
</feature>
<dbReference type="PANTHER" id="PTHR21818:SF0">
    <property type="entry name" value="FANCONI ANEMIA GROUP I PROTEIN"/>
    <property type="match status" value="1"/>
</dbReference>
<proteinExistence type="predicted"/>
<dbReference type="WBParaSite" id="MCU_000327-RA">
    <property type="protein sequence ID" value="MCU_000327-RA"/>
    <property type="gene ID" value="MCU_000327"/>
</dbReference>
<feature type="compositionally biased region" description="Polar residues" evidence="1">
    <location>
        <begin position="1668"/>
        <end position="1677"/>
    </location>
</feature>
<dbReference type="Pfam" id="PF14676">
    <property type="entry name" value="FANCI_S2"/>
    <property type="match status" value="1"/>
</dbReference>
<dbReference type="InterPro" id="IPR029315">
    <property type="entry name" value="FANCI_S2"/>
</dbReference>
<evidence type="ECO:0000259" key="3">
    <source>
        <dbReference type="Pfam" id="PF14678"/>
    </source>
</evidence>
<dbReference type="Pfam" id="PF14678">
    <property type="entry name" value="FANCI_S4"/>
    <property type="match status" value="1"/>
</dbReference>
<dbReference type="PANTHER" id="PTHR21818">
    <property type="entry name" value="BC025462 PROTEIN"/>
    <property type="match status" value="1"/>
</dbReference>
<feature type="region of interest" description="Disordered" evidence="1">
    <location>
        <begin position="1636"/>
        <end position="1677"/>
    </location>
</feature>
<dbReference type="GO" id="GO:0070182">
    <property type="term" value="F:DNA polymerase binding"/>
    <property type="evidence" value="ECO:0007669"/>
    <property type="project" value="TreeGrafter"/>
</dbReference>
<feature type="domain" description="FANCI solenoid 4" evidence="3">
    <location>
        <begin position="1303"/>
        <end position="1585"/>
    </location>
</feature>
<dbReference type="SUPFAM" id="SSF48371">
    <property type="entry name" value="ARM repeat"/>
    <property type="match status" value="1"/>
</dbReference>
<dbReference type="InterPro" id="IPR026171">
    <property type="entry name" value="FANCI"/>
</dbReference>
<evidence type="ECO:0000259" key="2">
    <source>
        <dbReference type="Pfam" id="PF14676"/>
    </source>
</evidence>
<evidence type="ECO:0000313" key="4">
    <source>
        <dbReference type="WBParaSite" id="MCU_000327-RA"/>
    </source>
</evidence>
<organism evidence="4">
    <name type="scientific">Mesocestoides corti</name>
    <name type="common">Flatworm</name>
    <dbReference type="NCBI Taxonomy" id="53468"/>
    <lineage>
        <taxon>Eukaryota</taxon>
        <taxon>Metazoa</taxon>
        <taxon>Spiralia</taxon>
        <taxon>Lophotrochozoa</taxon>
        <taxon>Platyhelminthes</taxon>
        <taxon>Cestoda</taxon>
        <taxon>Eucestoda</taxon>
        <taxon>Cyclophyllidea</taxon>
        <taxon>Mesocestoididae</taxon>
        <taxon>Mesocestoides</taxon>
    </lineage>
</organism>
<name>A0A5K3EGD5_MESCO</name>
<feature type="compositionally biased region" description="Low complexity" evidence="1">
    <location>
        <begin position="1655"/>
        <end position="1667"/>
    </location>
</feature>
<sequence>MSALSLFGGDGANFTQYIANKPRCFLQNVLQELWTSDFAPDRLIGLEGVLIELSNSEEMLEACEFVTGYLWKNSITVEYRESIAEFLMQCVDSMEIWKLERFSHHMIQLMPEECTEKLLVFEIFTSLVTRLESKDVDSSIVSRLCAVSWNPGNLNPLLSAFLKVGLPLSSRVSIIQKAFQYIETDGLLPEDRAASICLLMRFYDLNLVGMSIIKLNSLFEDNQHNSDEISMNLLGKTLVNLASILKTNDFLTEQIVKTLKNLPLSNVLETFSLVLALMVLSGNTKLSLQVKKHLSNATSYAYSANSRICGSAFLRNVCSLFPEPGITIDRILGYCSSPLWGCTVNGLIQFCFTLLRSASSPGRIGGFPMGFADGKLKSAAASTAAKSRRAPTTRKCLPQHQRHPCAQSPKSRASRLAINSLTEIFQSLPETREQIVTIILRQIWSEPEKMVCFQMTELMGELAALCPVEFTEASAAGLTTLLDSLGAFPLELSTAIIHALLPLFVVAASTNDAKSLDPLVSLQSHVVVVLRKMSSSYNVAVRRIAVAGFVTLLKNLKVSTDNFRTASQQSWSMSSQLSASQSWTSSLPSLSIITPRGRPLFSQIHNTQVAQAVMMLPTDPERNRALCTEIVGLLHRLISSTFFGASCGPLMSDPGALVKSDIYWGLCEVVLYNRGLSAPVLTLFTRLLAACVDPALSKKKPLFKDGVFVLPSAFNGVPLKLAQLVSADGGPDSKPRFRDHPEILAWCLQVILSLPAFRQHWSRFARDFSNGPNAASASSQFTQFATELTQSTAGTCGGVSMRVFNRAASLLLNLASGLRETPLDEFGLASNVELGPSPNGRLNQARLTMLLGLYDSCLEFEAKNLLGTVTNATASWDQLTKLFARRESARKLLLDNTKESGPVHPDDHTVISPEVNAVSTSNLCFIGMSDDGGNRLRGALLLSSLKSIVSVRGVLHRALQCARDAPGFALHLLQTTSARLSELSSRACGKQQQKQPVLSVVYRDAFTRVITKILSLTIRFYDTFLNERLPNPNSSGVCGLEATCDAQPSPLLEAAVSAVLQTMSLCFSVVMENLGSHRLHRLVCALFPVVVSPKPLGQTGVCDEEGLEAVSDDDEAGRNLNQTLEQSLPNASRGLNAIVKLFKGWVTRILTTTSSTLGLQSIRSSTPQPSASRAAVPTARSNPLIADLTILLPMLISLCEARSTVLSTAAFTNSSPSLSVSRVPDFSGLDRVLVWLLRLLNMEEVFEGKGGPPLGTQVARLALQLAHLLGSASSASGRPHPRRSSTGSSASDFTWDDLVVLFAGDIRSVFGDINDNCAASSDDEKSIPSPHKKLTFSVVTGKRAANLMLQILLSALNDALEDVTWLVNYLTQEVTRTTLVTGAFALPKAKPSSLSFSSLPDARRAREEAVCSMLLTLGEAVDELLQTALPAPSSFADDVIRLVTGLFSLLATLTKHYISLIHRNVGTFPTLFERVVRLFGRNVSPHSYSFVYFIQLREAEKFSSLGDVNPPKKPKLDGTVSKPKKQGPSKILISRNMKDAKLIPQLTFAVELYESLLAKLSRKAKAPLIDNVRIGFSRDFRINQASALARLEADVDAETAVTGADAELSSLSEGVDDIEDSATSKDAVNTSVAVETCPQPSDEASEDSAQLAPPRSSVSQQSRARQSNFRFSHNSKK</sequence>
<accession>A0A5K3EGD5</accession>
<dbReference type="GO" id="GO:0006281">
    <property type="term" value="P:DNA repair"/>
    <property type="evidence" value="ECO:0007669"/>
    <property type="project" value="InterPro"/>
</dbReference>
<dbReference type="InterPro" id="IPR016024">
    <property type="entry name" value="ARM-type_fold"/>
</dbReference>
<protein>
    <submittedName>
        <fullName evidence="4">FANCI_S4 domain-containing protein</fullName>
    </submittedName>
</protein>
<reference evidence="4" key="1">
    <citation type="submission" date="2019-11" db="UniProtKB">
        <authorList>
            <consortium name="WormBaseParasite"/>
        </authorList>
    </citation>
    <scope>IDENTIFICATION</scope>
</reference>
<evidence type="ECO:0000256" key="1">
    <source>
        <dbReference type="SAM" id="MobiDB-lite"/>
    </source>
</evidence>
<dbReference type="InterPro" id="IPR029314">
    <property type="entry name" value="FANCI_S4"/>
</dbReference>
<feature type="region of interest" description="Disordered" evidence="1">
    <location>
        <begin position="1506"/>
        <end position="1528"/>
    </location>
</feature>